<dbReference type="EMBL" id="JAMQGM010000057">
    <property type="protein sequence ID" value="MCM2580296.1"/>
    <property type="molecule type" value="Genomic_DNA"/>
</dbReference>
<sequence length="267" mass="27290">MPPRPRSYDPVKVRAALSAEVGSVREALRVMCAAPDAAELLEAPAAVGPWTVRQLAERLTGCLETAARLVQGVTVRGRAEVGVLDSVRHLLSVEGSAPAPAGGHAPGPPDAVLRAFDAAAEKFGVAAAVDTAKVVPAGAGAMTVADLLTVLVLELVVRGDDLTLATGTAVAHDRQALAVAVRLTADALAAAAPGGSVEVRIPPFAVIQCVEGPRHTRGTPPNVVEAPPLVWIRLVSGRRSWREALAAGQVSASGERADLAGLLPLCP</sequence>
<keyword evidence="3" id="KW-1185">Reference proteome</keyword>
<protein>
    <submittedName>
        <fullName evidence="2">Sterol carrier family protein</fullName>
    </submittedName>
</protein>
<dbReference type="Pfam" id="PF17844">
    <property type="entry name" value="SCP_3"/>
    <property type="match status" value="1"/>
</dbReference>
<reference evidence="2" key="1">
    <citation type="journal article" date="2023" name="Int. J. Syst. Evol. Microbiol.">
        <title>Streptomyces meridianus sp. nov. isolated from brackish water of the Tagus estuary in Alcochete, Portugal.</title>
        <authorList>
            <person name="Santos J.D.N."/>
            <person name="Klimek D."/>
            <person name="Calusinska M."/>
            <person name="Lobo Da Cunha A."/>
            <person name="Catita J."/>
            <person name="Goncalves H."/>
            <person name="Gonzalez I."/>
            <person name="Reyes F."/>
            <person name="Lage O.M."/>
        </authorList>
    </citation>
    <scope>NUCLEOTIDE SEQUENCE</scope>
    <source>
        <strain evidence="2">MTZ3.1</strain>
    </source>
</reference>
<feature type="domain" description="Bacterial SCP orthologue" evidence="1">
    <location>
        <begin position="173"/>
        <end position="265"/>
    </location>
</feature>
<evidence type="ECO:0000313" key="2">
    <source>
        <dbReference type="EMBL" id="MCM2580296.1"/>
    </source>
</evidence>
<organism evidence="2 3">
    <name type="scientific">Streptomyces meridianus</name>
    <dbReference type="NCBI Taxonomy" id="2938945"/>
    <lineage>
        <taxon>Bacteria</taxon>
        <taxon>Bacillati</taxon>
        <taxon>Actinomycetota</taxon>
        <taxon>Actinomycetes</taxon>
        <taxon>Kitasatosporales</taxon>
        <taxon>Streptomycetaceae</taxon>
        <taxon>Streptomyces</taxon>
    </lineage>
</organism>
<accession>A0ABT0XCQ7</accession>
<dbReference type="RefSeq" id="WP_251419003.1">
    <property type="nucleotide sequence ID" value="NZ_JAMQGM010000057.1"/>
</dbReference>
<comment type="caution">
    <text evidence="2">The sequence shown here is derived from an EMBL/GenBank/DDBJ whole genome shotgun (WGS) entry which is preliminary data.</text>
</comment>
<dbReference type="InterPro" id="IPR034660">
    <property type="entry name" value="DinB/YfiT-like"/>
</dbReference>
<dbReference type="Gene3D" id="3.30.1050.40">
    <property type="match status" value="1"/>
</dbReference>
<name>A0ABT0XCQ7_9ACTN</name>
<dbReference type="SUPFAM" id="SSF109854">
    <property type="entry name" value="DinB/YfiT-like putative metalloenzymes"/>
    <property type="match status" value="1"/>
</dbReference>
<evidence type="ECO:0000313" key="3">
    <source>
        <dbReference type="Proteomes" id="UP001167160"/>
    </source>
</evidence>
<evidence type="ECO:0000259" key="1">
    <source>
        <dbReference type="Pfam" id="PF17844"/>
    </source>
</evidence>
<proteinExistence type="predicted"/>
<dbReference type="Proteomes" id="UP001167160">
    <property type="component" value="Unassembled WGS sequence"/>
</dbReference>
<gene>
    <name evidence="2" type="ORF">M1E25_23665</name>
</gene>
<dbReference type="InterPro" id="IPR041629">
    <property type="entry name" value="SCP_3"/>
</dbReference>